<comment type="similarity">
    <text evidence="2">Belongs to the drug/metabolite transporter (DMT) superfamily. Plant drug/metabolite exporter (P-DME) (TC 2.A.7.4) family.</text>
</comment>
<dbReference type="OrthoDB" id="1728340at2759"/>
<evidence type="ECO:0000256" key="3">
    <source>
        <dbReference type="ARBA" id="ARBA00022692"/>
    </source>
</evidence>
<evidence type="ECO:0000256" key="4">
    <source>
        <dbReference type="ARBA" id="ARBA00022989"/>
    </source>
</evidence>
<evidence type="ECO:0000256" key="2">
    <source>
        <dbReference type="ARBA" id="ARBA00007635"/>
    </source>
</evidence>
<protein>
    <recommendedName>
        <fullName evidence="7">EamA domain-containing protein</fullName>
    </recommendedName>
</protein>
<dbReference type="AlphaFoldDB" id="A0A9Q0L293"/>
<evidence type="ECO:0000313" key="8">
    <source>
        <dbReference type="EMBL" id="KAJ4981019.1"/>
    </source>
</evidence>
<dbReference type="InterPro" id="IPR030184">
    <property type="entry name" value="WAT1-related"/>
</dbReference>
<keyword evidence="4 6" id="KW-1133">Transmembrane helix</keyword>
<dbReference type="Pfam" id="PF00892">
    <property type="entry name" value="EamA"/>
    <property type="match status" value="1"/>
</dbReference>
<feature type="transmembrane region" description="Helical" evidence="6">
    <location>
        <begin position="292"/>
        <end position="315"/>
    </location>
</feature>
<feature type="transmembrane region" description="Helical" evidence="6">
    <location>
        <begin position="259"/>
        <end position="280"/>
    </location>
</feature>
<sequence length="429" mass="47657">MGRTERSSDPEKKKKELGYRRYSAGVTMQYSVEVTEAIFNTIVGKHSFYIQWQEIFLSKLGSVKEFSIFTDSSMVDNGSDSAPELVMQLPAILFRQFGFAGSHVVSKGALNTGSSKIVFLIFKNIIVLPLFILLAYFQRENTPRLTTSFIADIFNLAFVGITATEGLYLMGLDSTSPTVASALQNSISAITILIRDTYRQKIDRPNGEAFKAKMTGTLLCVAGALVITLYKGPTIFSLAASRVQEPHLFLSQGDATGKIWILGLICLIGHCFFSSIWYVNESFVVEKYGSRLYVTFYTCIFGVLQFFVIAVVAAFMGLNSEARPIQFLSTKCFSVLYMAVVVSGTVFAVKIWRIKTGNPLSEAKYQPVQTLFVALMDSITLGEQFYLGGFIGAALCIIGLYVVLWGEKQHTQFLRDLYAEPSVRQLQLV</sequence>
<accession>A0A9Q0L293</accession>
<feature type="transmembrane region" description="Helical" evidence="6">
    <location>
        <begin position="149"/>
        <end position="170"/>
    </location>
</feature>
<dbReference type="GO" id="GO:0016020">
    <property type="term" value="C:membrane"/>
    <property type="evidence" value="ECO:0007669"/>
    <property type="project" value="UniProtKB-SubCell"/>
</dbReference>
<feature type="domain" description="EamA" evidence="7">
    <location>
        <begin position="262"/>
        <end position="404"/>
    </location>
</feature>
<proteinExistence type="inferred from homology"/>
<keyword evidence="5 6" id="KW-0472">Membrane</keyword>
<keyword evidence="3 6" id="KW-0812">Transmembrane</keyword>
<evidence type="ECO:0000256" key="6">
    <source>
        <dbReference type="SAM" id="Phobius"/>
    </source>
</evidence>
<dbReference type="PANTHER" id="PTHR31218">
    <property type="entry name" value="WAT1-RELATED PROTEIN"/>
    <property type="match status" value="1"/>
</dbReference>
<dbReference type="GO" id="GO:0022857">
    <property type="term" value="F:transmembrane transporter activity"/>
    <property type="evidence" value="ECO:0007669"/>
    <property type="project" value="InterPro"/>
</dbReference>
<feature type="transmembrane region" description="Helical" evidence="6">
    <location>
        <begin position="335"/>
        <end position="352"/>
    </location>
</feature>
<comment type="subcellular location">
    <subcellularLocation>
        <location evidence="1">Membrane</location>
        <topology evidence="1">Multi-pass membrane protein</topology>
    </subcellularLocation>
</comment>
<organism evidence="8 9">
    <name type="scientific">Protea cynaroides</name>
    <dbReference type="NCBI Taxonomy" id="273540"/>
    <lineage>
        <taxon>Eukaryota</taxon>
        <taxon>Viridiplantae</taxon>
        <taxon>Streptophyta</taxon>
        <taxon>Embryophyta</taxon>
        <taxon>Tracheophyta</taxon>
        <taxon>Spermatophyta</taxon>
        <taxon>Magnoliopsida</taxon>
        <taxon>Proteales</taxon>
        <taxon>Proteaceae</taxon>
        <taxon>Protea</taxon>
    </lineage>
</organism>
<feature type="transmembrane region" description="Helical" evidence="6">
    <location>
        <begin position="385"/>
        <end position="406"/>
    </location>
</feature>
<dbReference type="SUPFAM" id="SSF103481">
    <property type="entry name" value="Multidrug resistance efflux transporter EmrE"/>
    <property type="match status" value="1"/>
</dbReference>
<name>A0A9Q0L293_9MAGN</name>
<evidence type="ECO:0000259" key="7">
    <source>
        <dbReference type="Pfam" id="PF00892"/>
    </source>
</evidence>
<dbReference type="InterPro" id="IPR000620">
    <property type="entry name" value="EamA_dom"/>
</dbReference>
<feature type="transmembrane region" description="Helical" evidence="6">
    <location>
        <begin position="117"/>
        <end position="137"/>
    </location>
</feature>
<dbReference type="InterPro" id="IPR037185">
    <property type="entry name" value="EmrE-like"/>
</dbReference>
<dbReference type="EMBL" id="JAMYWD010000001">
    <property type="protein sequence ID" value="KAJ4981019.1"/>
    <property type="molecule type" value="Genomic_DNA"/>
</dbReference>
<gene>
    <name evidence="8" type="ORF">NE237_031856</name>
</gene>
<dbReference type="Proteomes" id="UP001141806">
    <property type="component" value="Unassembled WGS sequence"/>
</dbReference>
<feature type="transmembrane region" description="Helical" evidence="6">
    <location>
        <begin position="215"/>
        <end position="239"/>
    </location>
</feature>
<comment type="caution">
    <text evidence="8">The sequence shown here is derived from an EMBL/GenBank/DDBJ whole genome shotgun (WGS) entry which is preliminary data.</text>
</comment>
<reference evidence="8" key="1">
    <citation type="journal article" date="2023" name="Plant J.">
        <title>The genome of the king protea, Protea cynaroides.</title>
        <authorList>
            <person name="Chang J."/>
            <person name="Duong T.A."/>
            <person name="Schoeman C."/>
            <person name="Ma X."/>
            <person name="Roodt D."/>
            <person name="Barker N."/>
            <person name="Li Z."/>
            <person name="Van de Peer Y."/>
            <person name="Mizrachi E."/>
        </authorList>
    </citation>
    <scope>NUCLEOTIDE SEQUENCE</scope>
    <source>
        <tissue evidence="8">Young leaves</tissue>
    </source>
</reference>
<keyword evidence="9" id="KW-1185">Reference proteome</keyword>
<evidence type="ECO:0000313" key="9">
    <source>
        <dbReference type="Proteomes" id="UP001141806"/>
    </source>
</evidence>
<evidence type="ECO:0000256" key="5">
    <source>
        <dbReference type="ARBA" id="ARBA00023136"/>
    </source>
</evidence>
<evidence type="ECO:0000256" key="1">
    <source>
        <dbReference type="ARBA" id="ARBA00004141"/>
    </source>
</evidence>